<dbReference type="EMBL" id="JAQQAF010000006">
    <property type="protein sequence ID" value="KAJ8479440.1"/>
    <property type="molecule type" value="Genomic_DNA"/>
</dbReference>
<keyword evidence="2" id="KW-1185">Reference proteome</keyword>
<sequence length="70" mass="8030">MTGKESTQFLWHQKTCFQGKKAFRSLHNIRCLLLRLTCDIEQWDQLFFRSKTLGAVTATMSSSIFVLSGS</sequence>
<evidence type="ECO:0000313" key="2">
    <source>
        <dbReference type="Proteomes" id="UP001222027"/>
    </source>
</evidence>
<name>A0AAV8QU51_ENSVE</name>
<protein>
    <submittedName>
        <fullName evidence="1">Uncharacterized protein</fullName>
    </submittedName>
</protein>
<reference evidence="1 2" key="1">
    <citation type="submission" date="2022-12" db="EMBL/GenBank/DDBJ databases">
        <title>Chromosome-scale assembly of the Ensete ventricosum genome.</title>
        <authorList>
            <person name="Dussert Y."/>
            <person name="Stocks J."/>
            <person name="Wendawek A."/>
            <person name="Woldeyes F."/>
            <person name="Nichols R.A."/>
            <person name="Borrell J.S."/>
        </authorList>
    </citation>
    <scope>NUCLEOTIDE SEQUENCE [LARGE SCALE GENOMIC DNA]</scope>
    <source>
        <strain evidence="2">cv. Maze</strain>
        <tissue evidence="1">Seeds</tissue>
    </source>
</reference>
<evidence type="ECO:0000313" key="1">
    <source>
        <dbReference type="EMBL" id="KAJ8479440.1"/>
    </source>
</evidence>
<proteinExistence type="predicted"/>
<comment type="caution">
    <text evidence="1">The sequence shown here is derived from an EMBL/GenBank/DDBJ whole genome shotgun (WGS) entry which is preliminary data.</text>
</comment>
<gene>
    <name evidence="1" type="ORF">OPV22_023167</name>
</gene>
<dbReference type="AlphaFoldDB" id="A0AAV8QU51"/>
<dbReference type="Proteomes" id="UP001222027">
    <property type="component" value="Unassembled WGS sequence"/>
</dbReference>
<accession>A0AAV8QU51</accession>
<organism evidence="1 2">
    <name type="scientific">Ensete ventricosum</name>
    <name type="common">Abyssinian banana</name>
    <name type="synonym">Musa ensete</name>
    <dbReference type="NCBI Taxonomy" id="4639"/>
    <lineage>
        <taxon>Eukaryota</taxon>
        <taxon>Viridiplantae</taxon>
        <taxon>Streptophyta</taxon>
        <taxon>Embryophyta</taxon>
        <taxon>Tracheophyta</taxon>
        <taxon>Spermatophyta</taxon>
        <taxon>Magnoliopsida</taxon>
        <taxon>Liliopsida</taxon>
        <taxon>Zingiberales</taxon>
        <taxon>Musaceae</taxon>
        <taxon>Ensete</taxon>
    </lineage>
</organism>